<evidence type="ECO:0000313" key="2">
    <source>
        <dbReference type="Proteomes" id="UP001206925"/>
    </source>
</evidence>
<dbReference type="AlphaFoldDB" id="A0AAD5D703"/>
<keyword evidence="2" id="KW-1185">Reference proteome</keyword>
<evidence type="ECO:0000313" key="1">
    <source>
        <dbReference type="EMBL" id="KAI7755043.1"/>
    </source>
</evidence>
<reference evidence="1" key="1">
    <citation type="submission" date="2022-06" db="EMBL/GenBank/DDBJ databases">
        <title>Uncovering the hologenomic basis of an extraordinary plant invasion.</title>
        <authorList>
            <person name="Bieker V.C."/>
            <person name="Martin M.D."/>
            <person name="Gilbert T."/>
            <person name="Hodgins K."/>
            <person name="Battlay P."/>
            <person name="Petersen B."/>
            <person name="Wilson J."/>
        </authorList>
    </citation>
    <scope>NUCLEOTIDE SEQUENCE</scope>
    <source>
        <strain evidence="1">AA19_3_7</strain>
        <tissue evidence="1">Leaf</tissue>
    </source>
</reference>
<organism evidence="1 2">
    <name type="scientific">Ambrosia artemisiifolia</name>
    <name type="common">Common ragweed</name>
    <dbReference type="NCBI Taxonomy" id="4212"/>
    <lineage>
        <taxon>Eukaryota</taxon>
        <taxon>Viridiplantae</taxon>
        <taxon>Streptophyta</taxon>
        <taxon>Embryophyta</taxon>
        <taxon>Tracheophyta</taxon>
        <taxon>Spermatophyta</taxon>
        <taxon>Magnoliopsida</taxon>
        <taxon>eudicotyledons</taxon>
        <taxon>Gunneridae</taxon>
        <taxon>Pentapetalae</taxon>
        <taxon>asterids</taxon>
        <taxon>campanulids</taxon>
        <taxon>Asterales</taxon>
        <taxon>Asteraceae</taxon>
        <taxon>Asteroideae</taxon>
        <taxon>Heliantheae alliance</taxon>
        <taxon>Heliantheae</taxon>
        <taxon>Ambrosia</taxon>
    </lineage>
</organism>
<name>A0AAD5D703_AMBAR</name>
<dbReference type="EMBL" id="JAMZMK010002004">
    <property type="protein sequence ID" value="KAI7755043.1"/>
    <property type="molecule type" value="Genomic_DNA"/>
</dbReference>
<proteinExistence type="predicted"/>
<comment type="caution">
    <text evidence="1">The sequence shown here is derived from an EMBL/GenBank/DDBJ whole genome shotgun (WGS) entry which is preliminary data.</text>
</comment>
<accession>A0AAD5D703</accession>
<dbReference type="Proteomes" id="UP001206925">
    <property type="component" value="Unassembled WGS sequence"/>
</dbReference>
<gene>
    <name evidence="1" type="ORF">M8C21_023723</name>
</gene>
<protein>
    <submittedName>
        <fullName evidence="1">Uncharacterized protein</fullName>
    </submittedName>
</protein>
<sequence>MTKENSRVLARLLPPLQSRGVCAPSSTSILFHCLLTTVEGLKSVIESNKTFIPKRTYDERNETMIICETYKQSIKKCDLKGDVRIQGTSSTIFVLTSNVKHASWTIKPYARNRDKSAMK</sequence>
<feature type="non-terminal residue" evidence="1">
    <location>
        <position position="1"/>
    </location>
</feature>